<proteinExistence type="predicted"/>
<evidence type="ECO:0000313" key="1">
    <source>
        <dbReference type="EMBL" id="GBP55732.1"/>
    </source>
</evidence>
<comment type="caution">
    <text evidence="1">The sequence shown here is derived from an EMBL/GenBank/DDBJ whole genome shotgun (WGS) entry which is preliminary data.</text>
</comment>
<organism evidence="1 2">
    <name type="scientific">Eumeta variegata</name>
    <name type="common">Bagworm moth</name>
    <name type="synonym">Eumeta japonica</name>
    <dbReference type="NCBI Taxonomy" id="151549"/>
    <lineage>
        <taxon>Eukaryota</taxon>
        <taxon>Metazoa</taxon>
        <taxon>Ecdysozoa</taxon>
        <taxon>Arthropoda</taxon>
        <taxon>Hexapoda</taxon>
        <taxon>Insecta</taxon>
        <taxon>Pterygota</taxon>
        <taxon>Neoptera</taxon>
        <taxon>Endopterygota</taxon>
        <taxon>Lepidoptera</taxon>
        <taxon>Glossata</taxon>
        <taxon>Ditrysia</taxon>
        <taxon>Tineoidea</taxon>
        <taxon>Psychidae</taxon>
        <taxon>Oiketicinae</taxon>
        <taxon>Eumeta</taxon>
    </lineage>
</organism>
<evidence type="ECO:0000313" key="2">
    <source>
        <dbReference type="Proteomes" id="UP000299102"/>
    </source>
</evidence>
<name>A0A4C1WYJ1_EUMVA</name>
<dbReference type="EMBL" id="BGZK01000677">
    <property type="protein sequence ID" value="GBP55732.1"/>
    <property type="molecule type" value="Genomic_DNA"/>
</dbReference>
<keyword evidence="2" id="KW-1185">Reference proteome</keyword>
<dbReference type="Proteomes" id="UP000299102">
    <property type="component" value="Unassembled WGS sequence"/>
</dbReference>
<protein>
    <submittedName>
        <fullName evidence="1">Uncharacterized protein</fullName>
    </submittedName>
</protein>
<dbReference type="AlphaFoldDB" id="A0A4C1WYJ1"/>
<reference evidence="1 2" key="1">
    <citation type="journal article" date="2019" name="Commun. Biol.">
        <title>The bagworm genome reveals a unique fibroin gene that provides high tensile strength.</title>
        <authorList>
            <person name="Kono N."/>
            <person name="Nakamura H."/>
            <person name="Ohtoshi R."/>
            <person name="Tomita M."/>
            <person name="Numata K."/>
            <person name="Arakawa K."/>
        </authorList>
    </citation>
    <scope>NUCLEOTIDE SEQUENCE [LARGE SCALE GENOMIC DNA]</scope>
</reference>
<sequence length="99" mass="12112">MKINNKEQENWRTFLNTLRRILVRYLERDQREKQMTTMTIDVDLEVITQTKIPLMESRLQISDTESNKDEQIGNITQTSVKRECKRLKLLLWCNYFWKM</sequence>
<accession>A0A4C1WYJ1</accession>
<gene>
    <name evidence="1" type="ORF">EVAR_23540_1</name>
</gene>